<organism evidence="1 2">
    <name type="scientific">Cohnella silvisoli</name>
    <dbReference type="NCBI Taxonomy" id="2873699"/>
    <lineage>
        <taxon>Bacteria</taxon>
        <taxon>Bacillati</taxon>
        <taxon>Bacillota</taxon>
        <taxon>Bacilli</taxon>
        <taxon>Bacillales</taxon>
        <taxon>Paenibacillaceae</taxon>
        <taxon>Cohnella</taxon>
    </lineage>
</organism>
<dbReference type="RefSeq" id="WP_232187340.1">
    <property type="nucleotide sequence ID" value="NZ_JAIOAP010000012.1"/>
</dbReference>
<evidence type="ECO:0000313" key="1">
    <source>
        <dbReference type="EMBL" id="MEQ4485227.1"/>
    </source>
</evidence>
<reference evidence="1 2" key="1">
    <citation type="journal article" date="2023" name="Genome Announc.">
        <title>Pan-Genome Analyses of the Genus Cohnella and Proposal of the Novel Species Cohnella silvisoli sp. nov., Isolated from Forest Soil.</title>
        <authorList>
            <person name="Wang C."/>
            <person name="Mao L."/>
            <person name="Bao G."/>
            <person name="Zhu H."/>
        </authorList>
    </citation>
    <scope>NUCLEOTIDE SEQUENCE [LARGE SCALE GENOMIC DNA]</scope>
    <source>
        <strain evidence="1 2">NL03-T5-1</strain>
    </source>
</reference>
<proteinExistence type="predicted"/>
<comment type="caution">
    <text evidence="1">The sequence shown here is derived from an EMBL/GenBank/DDBJ whole genome shotgun (WGS) entry which is preliminary data.</text>
</comment>
<accession>A0ABV1L0D2</accession>
<dbReference type="InterPro" id="IPR011604">
    <property type="entry name" value="PDDEXK-like_dom_sf"/>
</dbReference>
<evidence type="ECO:0000313" key="2">
    <source>
        <dbReference type="Proteomes" id="UP001493487"/>
    </source>
</evidence>
<protein>
    <recommendedName>
        <fullName evidence="3">YqaJ viral recombinase domain-containing protein</fullName>
    </recommendedName>
</protein>
<sequence length="366" mass="41432">MRNGRRSNIGIFTKVGAEVQRSLAEQIAVDFTAQLDAWYGSPEVYDDELDAQIHRWYADIIVDKARKVWPPRDIPYFSPSSANSCPRELYEKLRKSPKDKTDSPPHQGRWRAVGTAIGDVIQRDLLFAEKHYAKATGAPPRFRFDRNERGEPMLEDFAKRNAIITHKGRKFALFGTCDGIMLYATEDGEVLRVGLEVKSKQTTSAQTSEYSTRNGPKEDHVKQCVCYSLMYGSEAAPIDYYVILYVNASKKAWDMTPEDYVKNPDIKAFGIEVTDEMRAGVLDYFADVLGAVERNEPPALDIDKWNFNNFKGACAVGLSDEEYARIQREVAAVIASQMPEFKRQQYANTLAKITELREVSRLEAAA</sequence>
<keyword evidence="2" id="KW-1185">Reference proteome</keyword>
<dbReference type="EMBL" id="JASKHM010000014">
    <property type="protein sequence ID" value="MEQ4485227.1"/>
    <property type="molecule type" value="Genomic_DNA"/>
</dbReference>
<evidence type="ECO:0008006" key="3">
    <source>
        <dbReference type="Google" id="ProtNLM"/>
    </source>
</evidence>
<dbReference type="Gene3D" id="3.90.320.10">
    <property type="match status" value="1"/>
</dbReference>
<gene>
    <name evidence="1" type="ORF">QJS35_22830</name>
</gene>
<dbReference type="Proteomes" id="UP001493487">
    <property type="component" value="Unassembled WGS sequence"/>
</dbReference>
<name>A0ABV1L0D2_9BACL</name>